<evidence type="ECO:0000313" key="3">
    <source>
        <dbReference type="Proteomes" id="UP000290572"/>
    </source>
</evidence>
<sequence length="406" mass="46415">MQATSLPQAPLAALFKRRQRIVRSDTEKEIDGRPAGIPEIAPVKHVPPKKMDKPSSAQDFFATRRYNYNSPEQRTKEEGIAQWIGRTGLPARIVEDEEFIAMMEKMDKKFKVPKRQKILNLIDKMPIEEKEKIKQNLATARRITTGLDIWSKKGLTESFLGVSACYFNPDNNKAEHKLLNLKQMVHPHTAESISTLVAESMEEWGIPREKVLTTITDNGSNMVASFHTHAEVATTSEEDSEAEHDDASDDYEHQEGEDDRYDYGAIERTPCVVHTVQLVVNMVQKESPIRRLLEKVRHLVNKFRKSSVATERLLQKCALVLVKDCPTRWSSCFAMISRCLEVKEHLTAVAESMGWDSLQPSEPTKMQLLWLKRCCPAWIGALVCFLTQRLKTSHHFLQQHALWTLV</sequence>
<evidence type="ECO:0000313" key="2">
    <source>
        <dbReference type="EMBL" id="RXN13068.1"/>
    </source>
</evidence>
<keyword evidence="3" id="KW-1185">Reference proteome</keyword>
<reference evidence="2 3" key="1">
    <citation type="submission" date="2018-03" db="EMBL/GenBank/DDBJ databases">
        <title>Draft genome sequence of Rohu Carp (Labeo rohita).</title>
        <authorList>
            <person name="Das P."/>
            <person name="Kushwaha B."/>
            <person name="Joshi C.G."/>
            <person name="Kumar D."/>
            <person name="Nagpure N.S."/>
            <person name="Sahoo L."/>
            <person name="Das S.P."/>
            <person name="Bit A."/>
            <person name="Patnaik S."/>
            <person name="Meher P.K."/>
            <person name="Jayasankar P."/>
            <person name="Koringa P.G."/>
            <person name="Patel N.V."/>
            <person name="Hinsu A.T."/>
            <person name="Kumar R."/>
            <person name="Pandey M."/>
            <person name="Agarwal S."/>
            <person name="Srivastava S."/>
            <person name="Singh M."/>
            <person name="Iquebal M.A."/>
            <person name="Jaiswal S."/>
            <person name="Angadi U.B."/>
            <person name="Kumar N."/>
            <person name="Raza M."/>
            <person name="Shah T.M."/>
            <person name="Rai A."/>
            <person name="Jena J.K."/>
        </authorList>
    </citation>
    <scope>NUCLEOTIDE SEQUENCE [LARGE SCALE GENOMIC DNA]</scope>
    <source>
        <strain evidence="2">DASCIFA01</strain>
        <tissue evidence="2">Testis</tissue>
    </source>
</reference>
<dbReference type="PANTHER" id="PTHR46481">
    <property type="entry name" value="ZINC FINGER BED DOMAIN-CONTAINING PROTEIN 4"/>
    <property type="match status" value="1"/>
</dbReference>
<proteinExistence type="predicted"/>
<feature type="compositionally biased region" description="Acidic residues" evidence="1">
    <location>
        <begin position="236"/>
        <end position="249"/>
    </location>
</feature>
<dbReference type="EMBL" id="QBIY01013005">
    <property type="protein sequence ID" value="RXN13068.1"/>
    <property type="molecule type" value="Genomic_DNA"/>
</dbReference>
<name>A0A498LWZ7_LABRO</name>
<comment type="caution">
    <text evidence="2">The sequence shown here is derived from an EMBL/GenBank/DDBJ whole genome shotgun (WGS) entry which is preliminary data.</text>
</comment>
<dbReference type="AlphaFoldDB" id="A0A498LWZ7"/>
<protein>
    <submittedName>
        <fullName evidence="2">Zinc finger BED domain-containing 4-like protein</fullName>
    </submittedName>
</protein>
<feature type="region of interest" description="Disordered" evidence="1">
    <location>
        <begin position="232"/>
        <end position="257"/>
    </location>
</feature>
<accession>A0A498LWZ7</accession>
<dbReference type="PANTHER" id="PTHR46481:SF4">
    <property type="entry name" value="ZINC FINGER BED DOMAIN-CONTAINING PROTEIN 4"/>
    <property type="match status" value="1"/>
</dbReference>
<gene>
    <name evidence="2" type="ORF">ROHU_029200</name>
</gene>
<dbReference type="SUPFAM" id="SSF53098">
    <property type="entry name" value="Ribonuclease H-like"/>
    <property type="match status" value="1"/>
</dbReference>
<organism evidence="2 3">
    <name type="scientific">Labeo rohita</name>
    <name type="common">Indian major carp</name>
    <name type="synonym">Cyprinus rohita</name>
    <dbReference type="NCBI Taxonomy" id="84645"/>
    <lineage>
        <taxon>Eukaryota</taxon>
        <taxon>Metazoa</taxon>
        <taxon>Chordata</taxon>
        <taxon>Craniata</taxon>
        <taxon>Vertebrata</taxon>
        <taxon>Euteleostomi</taxon>
        <taxon>Actinopterygii</taxon>
        <taxon>Neopterygii</taxon>
        <taxon>Teleostei</taxon>
        <taxon>Ostariophysi</taxon>
        <taxon>Cypriniformes</taxon>
        <taxon>Cyprinidae</taxon>
        <taxon>Labeoninae</taxon>
        <taxon>Labeonini</taxon>
        <taxon>Labeo</taxon>
    </lineage>
</organism>
<dbReference type="InterPro" id="IPR052035">
    <property type="entry name" value="ZnF_BED_domain_contain"/>
</dbReference>
<evidence type="ECO:0000256" key="1">
    <source>
        <dbReference type="SAM" id="MobiDB-lite"/>
    </source>
</evidence>
<dbReference type="Proteomes" id="UP000290572">
    <property type="component" value="Unassembled WGS sequence"/>
</dbReference>
<dbReference type="InterPro" id="IPR012337">
    <property type="entry name" value="RNaseH-like_sf"/>
</dbReference>